<gene>
    <name evidence="1" type="ORF">FOXB_06001</name>
</gene>
<evidence type="ECO:0000313" key="1">
    <source>
        <dbReference type="EMBL" id="EGU83482.1"/>
    </source>
</evidence>
<reference evidence="1" key="1">
    <citation type="journal article" date="2012" name="Mol. Plant Microbe Interact.">
        <title>A highly conserved effector in Fusarium oxysporum is required for full virulence on Arabidopsis.</title>
        <authorList>
            <person name="Thatcher L.F."/>
            <person name="Gardiner D.M."/>
            <person name="Kazan K."/>
            <person name="Manners J."/>
        </authorList>
    </citation>
    <scope>NUCLEOTIDE SEQUENCE [LARGE SCALE GENOMIC DNA]</scope>
    <source>
        <strain evidence="1">Fo5176</strain>
    </source>
</reference>
<sequence length="34" mass="3797">MRFTVGQYFVWQVVSVESDGPTAVLLKGSYVEFG</sequence>
<proteinExistence type="predicted"/>
<name>F9FHX2_FUSOF</name>
<comment type="caution">
    <text evidence="1">The sequence shown here is derived from an EMBL/GenBank/DDBJ whole genome shotgun (WGS) entry which is preliminary data.</text>
</comment>
<organism evidence="1">
    <name type="scientific">Fusarium oxysporum (strain Fo5176)</name>
    <name type="common">Fusarium vascular wilt</name>
    <dbReference type="NCBI Taxonomy" id="660025"/>
    <lineage>
        <taxon>Eukaryota</taxon>
        <taxon>Fungi</taxon>
        <taxon>Dikarya</taxon>
        <taxon>Ascomycota</taxon>
        <taxon>Pezizomycotina</taxon>
        <taxon>Sordariomycetes</taxon>
        <taxon>Hypocreomycetidae</taxon>
        <taxon>Hypocreales</taxon>
        <taxon>Nectriaceae</taxon>
        <taxon>Fusarium</taxon>
        <taxon>Fusarium oxysporum species complex</taxon>
    </lineage>
</organism>
<accession>F9FHX2</accession>
<dbReference type="EMBL" id="AFQF01001834">
    <property type="protein sequence ID" value="EGU83482.1"/>
    <property type="molecule type" value="Genomic_DNA"/>
</dbReference>
<protein>
    <submittedName>
        <fullName evidence="1">Uncharacterized protein</fullName>
    </submittedName>
</protein>
<dbReference type="AlphaFoldDB" id="F9FHX2"/>